<sequence length="248" mass="25861">MNTPRAPLKRPRGYSLIEITVVTGVLGLLAVSMVSAFDGVQQARSQNMAQAQLQTAQQALRGFALRNKRLPCPDDVGNGWESPGCPSALQNGWLPYASLGLQQPVPGQRIRYGVYRNTAVADLARSTFQGMDIPDSSGLGGFSNALEKLALAPASSSNPHYSNGSSALTSTACQSTDITNPAFLLVAPVMDLDGSGASSSPFDGPNLGFSGTSMCVAPPGRPATATYDDIVVAEGSSTLLGWLIEATR</sequence>
<dbReference type="Proteomes" id="UP000051863">
    <property type="component" value="Unassembled WGS sequence"/>
</dbReference>
<keyword evidence="2" id="KW-1185">Reference proteome</keyword>
<organism evidence="1 2">
    <name type="scientific">Stenotrophomonas terrae</name>
    <dbReference type="NCBI Taxonomy" id="405446"/>
    <lineage>
        <taxon>Bacteria</taxon>
        <taxon>Pseudomonadati</taxon>
        <taxon>Pseudomonadota</taxon>
        <taxon>Gammaproteobacteria</taxon>
        <taxon>Lysobacterales</taxon>
        <taxon>Lysobacteraceae</taxon>
        <taxon>Stenotrophomonas</taxon>
    </lineage>
</organism>
<dbReference type="InterPro" id="IPR012902">
    <property type="entry name" value="N_methyl_site"/>
</dbReference>
<dbReference type="SUPFAM" id="SSF54523">
    <property type="entry name" value="Pili subunits"/>
    <property type="match status" value="1"/>
</dbReference>
<dbReference type="PROSITE" id="PS00409">
    <property type="entry name" value="PROKAR_NTER_METHYL"/>
    <property type="match status" value="1"/>
</dbReference>
<evidence type="ECO:0008006" key="3">
    <source>
        <dbReference type="Google" id="ProtNLM"/>
    </source>
</evidence>
<evidence type="ECO:0000313" key="1">
    <source>
        <dbReference type="EMBL" id="KRG68670.1"/>
    </source>
</evidence>
<gene>
    <name evidence="1" type="ORF">ABB27_07130</name>
</gene>
<evidence type="ECO:0000313" key="2">
    <source>
        <dbReference type="Proteomes" id="UP000051863"/>
    </source>
</evidence>
<dbReference type="EMBL" id="LDJJ01000020">
    <property type="protein sequence ID" value="KRG68670.1"/>
    <property type="molecule type" value="Genomic_DNA"/>
</dbReference>
<comment type="caution">
    <text evidence="1">The sequence shown here is derived from an EMBL/GenBank/DDBJ whole genome shotgun (WGS) entry which is preliminary data.</text>
</comment>
<dbReference type="PATRIC" id="fig|405446.3.peg.869"/>
<dbReference type="AlphaFoldDB" id="A0A0R0CRY5"/>
<proteinExistence type="predicted"/>
<dbReference type="RefSeq" id="WP_057627776.1">
    <property type="nucleotide sequence ID" value="NZ_LDJJ01000020.1"/>
</dbReference>
<name>A0A0R0CRY5_9GAMM</name>
<dbReference type="InterPro" id="IPR045584">
    <property type="entry name" value="Pilin-like"/>
</dbReference>
<reference evidence="1 2" key="1">
    <citation type="submission" date="2015-05" db="EMBL/GenBank/DDBJ databases">
        <title>Genome sequencing and analysis of members of genus Stenotrophomonas.</title>
        <authorList>
            <person name="Patil P.P."/>
            <person name="Midha S."/>
            <person name="Patil P.B."/>
        </authorList>
    </citation>
    <scope>NUCLEOTIDE SEQUENCE [LARGE SCALE GENOMIC DNA]</scope>
    <source>
        <strain evidence="1 2">DSM 18941</strain>
    </source>
</reference>
<accession>A0A0R0CRY5</accession>
<dbReference type="OrthoDB" id="6038212at2"/>
<protein>
    <recommendedName>
        <fullName evidence="3">N-terminal cleavage protein</fullName>
    </recommendedName>
</protein>